<evidence type="ECO:0000313" key="3">
    <source>
        <dbReference type="Proteomes" id="UP001165986"/>
    </source>
</evidence>
<organism evidence="2 3">
    <name type="scientific">Komarekiella delphini-convector SJRDD-AB1</name>
    <dbReference type="NCBI Taxonomy" id="2593771"/>
    <lineage>
        <taxon>Bacteria</taxon>
        <taxon>Bacillati</taxon>
        <taxon>Cyanobacteriota</taxon>
        <taxon>Cyanophyceae</taxon>
        <taxon>Nostocales</taxon>
        <taxon>Nostocaceae</taxon>
        <taxon>Komarekiella</taxon>
        <taxon>Komarekiella delphini-convector</taxon>
    </lineage>
</organism>
<feature type="chain" id="PRO_5041339130" description="PEP-CTERM sorting domain-containing protein" evidence="1">
    <location>
        <begin position="27"/>
        <end position="542"/>
    </location>
</feature>
<dbReference type="Proteomes" id="UP001165986">
    <property type="component" value="Unassembled WGS sequence"/>
</dbReference>
<evidence type="ECO:0008006" key="4">
    <source>
        <dbReference type="Google" id="ProtNLM"/>
    </source>
</evidence>
<dbReference type="EMBL" id="VJXY01000003">
    <property type="protein sequence ID" value="MBD6615050.1"/>
    <property type="molecule type" value="Genomic_DNA"/>
</dbReference>
<protein>
    <recommendedName>
        <fullName evidence="4">PEP-CTERM sorting domain-containing protein</fullName>
    </recommendedName>
</protein>
<reference evidence="2" key="1">
    <citation type="submission" date="2019-07" db="EMBL/GenBank/DDBJ databases">
        <title>Toxilogical consequences of a new and cryptic species of cyanobacteria (Komarekiella delphini-convector) recovered from the epidermis of a bottlenose dolphin and 1500 ft. in the air.</title>
        <authorList>
            <person name="Brown A.O."/>
            <person name="Dvorak P."/>
            <person name="Villanueva C.D."/>
            <person name="Foss A.J."/>
            <person name="Garvey A.D."/>
            <person name="Gibson Q.A."/>
            <person name="Johansen J.R."/>
            <person name="Casamatta D.A."/>
        </authorList>
    </citation>
    <scope>NUCLEOTIDE SEQUENCE</scope>
    <source>
        <strain evidence="2">SJRDD-AB1</strain>
    </source>
</reference>
<gene>
    <name evidence="2" type="ORF">FNW02_04080</name>
</gene>
<evidence type="ECO:0000313" key="2">
    <source>
        <dbReference type="EMBL" id="MBD6615050.1"/>
    </source>
</evidence>
<proteinExistence type="predicted"/>
<feature type="signal peptide" evidence="1">
    <location>
        <begin position="1"/>
        <end position="26"/>
    </location>
</feature>
<accession>A0AA40STP6</accession>
<evidence type="ECO:0000256" key="1">
    <source>
        <dbReference type="SAM" id="SignalP"/>
    </source>
</evidence>
<keyword evidence="1" id="KW-0732">Signal</keyword>
<sequence length="542" mass="60106">MLSRQYSLVLLATTLLATLQSQSSFAVTVNSPLGRPVIMPYEDSINQKLGLIQLQAWPFYDPRSVLNFGRVGEVKPGGTDKLLSLLKYQFPEPDWKFVPVGGLKGDFDVNNYFPCTPTFPFPDGHCETPLKTGGAGAVLNLTYTPQQGDPSGNQIRWIQRFIDNYDVVERDELDIILFQDNPFYPGTSGPNSFYDAPWVPDFKLDRKIYFYAETYLVEEVTTPGSQQRTVNIYDGVRWGWEHIPFNTFKKLPGSLFSGYEKDAFQLKELSPGAKYYAYINNDIPGNQCNPNTLLETYGENGAWYYDNDNSQLGDGFASALTGIVPSNGTIDLNVRAANGGRRGEDRGNYELNVAVFDDEADFPYVVGSSGGGGVGKERPGGTQQNPILPNAKEGNWQVFRDVPGCRWYDPHTPYGFEFQALDNTLFTEILDFPVGSDNRFTVSVGDRILGEFGAGDSVDFTSLFGSGISNFKITGIDSLFGSTEETAFPIQLAFNDRTGSFKMRPFSQEISPQSVPESTSALGVLTLLSWGIIKAMKIRLEK</sequence>
<dbReference type="RefSeq" id="WP_191756308.1">
    <property type="nucleotide sequence ID" value="NZ_VJXY01000003.1"/>
</dbReference>
<comment type="caution">
    <text evidence="2">The sequence shown here is derived from an EMBL/GenBank/DDBJ whole genome shotgun (WGS) entry which is preliminary data.</text>
</comment>
<name>A0AA40STP6_9NOST</name>
<dbReference type="AlphaFoldDB" id="A0AA40STP6"/>
<keyword evidence="3" id="KW-1185">Reference proteome</keyword>